<organism evidence="1 2">
    <name type="scientific">Armillaria gallica</name>
    <name type="common">Bulbous honey fungus</name>
    <name type="synonym">Armillaria bulbosa</name>
    <dbReference type="NCBI Taxonomy" id="47427"/>
    <lineage>
        <taxon>Eukaryota</taxon>
        <taxon>Fungi</taxon>
        <taxon>Dikarya</taxon>
        <taxon>Basidiomycota</taxon>
        <taxon>Agaricomycotina</taxon>
        <taxon>Agaricomycetes</taxon>
        <taxon>Agaricomycetidae</taxon>
        <taxon>Agaricales</taxon>
        <taxon>Marasmiineae</taxon>
        <taxon>Physalacriaceae</taxon>
        <taxon>Armillaria</taxon>
    </lineage>
</organism>
<sequence>MFTLDINAPWTSRTEAEAFSSFTLCYAHLRCFISHAPFIHLPETAGYGKRGSDQINVEVHNLRLVLSSNRGSLEILELPGELADDLFDSPFPSLKELFLLGYTPDPF</sequence>
<protein>
    <recommendedName>
        <fullName evidence="3">F-box domain-containing protein</fullName>
    </recommendedName>
</protein>
<accession>A0A2H3ELU7</accession>
<evidence type="ECO:0008006" key="3">
    <source>
        <dbReference type="Google" id="ProtNLM"/>
    </source>
</evidence>
<keyword evidence="2" id="KW-1185">Reference proteome</keyword>
<reference evidence="2" key="1">
    <citation type="journal article" date="2017" name="Nat. Ecol. Evol.">
        <title>Genome expansion and lineage-specific genetic innovations in the forest pathogenic fungi Armillaria.</title>
        <authorList>
            <person name="Sipos G."/>
            <person name="Prasanna A.N."/>
            <person name="Walter M.C."/>
            <person name="O'Connor E."/>
            <person name="Balint B."/>
            <person name="Krizsan K."/>
            <person name="Kiss B."/>
            <person name="Hess J."/>
            <person name="Varga T."/>
            <person name="Slot J."/>
            <person name="Riley R."/>
            <person name="Boka B."/>
            <person name="Rigling D."/>
            <person name="Barry K."/>
            <person name="Lee J."/>
            <person name="Mihaltcheva S."/>
            <person name="LaButti K."/>
            <person name="Lipzen A."/>
            <person name="Waldron R."/>
            <person name="Moloney N.M."/>
            <person name="Sperisen C."/>
            <person name="Kredics L."/>
            <person name="Vagvoelgyi C."/>
            <person name="Patrignani A."/>
            <person name="Fitzpatrick D."/>
            <person name="Nagy I."/>
            <person name="Doyle S."/>
            <person name="Anderson J.B."/>
            <person name="Grigoriev I.V."/>
            <person name="Gueldener U."/>
            <person name="Muensterkoetter M."/>
            <person name="Nagy L.G."/>
        </authorList>
    </citation>
    <scope>NUCLEOTIDE SEQUENCE [LARGE SCALE GENOMIC DNA]</scope>
    <source>
        <strain evidence="2">Ar21-2</strain>
    </source>
</reference>
<gene>
    <name evidence="1" type="ORF">ARMGADRAFT_1074827</name>
</gene>
<dbReference type="AlphaFoldDB" id="A0A2H3ELU7"/>
<dbReference type="Proteomes" id="UP000217790">
    <property type="component" value="Unassembled WGS sequence"/>
</dbReference>
<proteinExistence type="predicted"/>
<dbReference type="OrthoDB" id="2914095at2759"/>
<name>A0A2H3ELU7_ARMGA</name>
<dbReference type="InParanoid" id="A0A2H3ELU7"/>
<dbReference type="EMBL" id="KZ293647">
    <property type="protein sequence ID" value="PBL00007.1"/>
    <property type="molecule type" value="Genomic_DNA"/>
</dbReference>
<evidence type="ECO:0000313" key="2">
    <source>
        <dbReference type="Proteomes" id="UP000217790"/>
    </source>
</evidence>
<evidence type="ECO:0000313" key="1">
    <source>
        <dbReference type="EMBL" id="PBL00007.1"/>
    </source>
</evidence>